<evidence type="ECO:0000259" key="6">
    <source>
        <dbReference type="Pfam" id="PF09334"/>
    </source>
</evidence>
<protein>
    <submittedName>
        <fullName evidence="7">Methionyl-tRNA synthetase</fullName>
    </submittedName>
</protein>
<dbReference type="Gene3D" id="3.40.50.620">
    <property type="entry name" value="HUPs"/>
    <property type="match status" value="1"/>
</dbReference>
<dbReference type="PANTHER" id="PTHR43326:SF1">
    <property type="entry name" value="METHIONINE--TRNA LIGASE, MITOCHONDRIAL"/>
    <property type="match status" value="1"/>
</dbReference>
<dbReference type="InterPro" id="IPR015413">
    <property type="entry name" value="Methionyl/Leucyl_tRNA_Synth"/>
</dbReference>
<dbReference type="InterPro" id="IPR023457">
    <property type="entry name" value="Met-tRNA_synth_2"/>
</dbReference>
<dbReference type="InterPro" id="IPR014729">
    <property type="entry name" value="Rossmann-like_a/b/a_fold"/>
</dbReference>
<keyword evidence="3" id="KW-0067">ATP-binding</keyword>
<evidence type="ECO:0000256" key="1">
    <source>
        <dbReference type="ARBA" id="ARBA00022598"/>
    </source>
</evidence>
<evidence type="ECO:0000256" key="4">
    <source>
        <dbReference type="ARBA" id="ARBA00022917"/>
    </source>
</evidence>
<sequence length="157" mass="18704">MDRSEDNYVFEISQFYKPIRRWLLENDVIFPKHYLPLALQYLDFDETLSISRDRKRLEWGIAVPHDHTQTIYVWMDALMNYLTVSGFPNSHYEYWPPTWQVIGKDILNLLASIPHGRRVAATPKVVRARSLARRWCQDVEKHRQYCGSTHRGRNINS</sequence>
<dbReference type="AlphaFoldDB" id="F1LE61"/>
<proteinExistence type="evidence at transcript level"/>
<dbReference type="EMBL" id="JI180129">
    <property type="protein sequence ID" value="ADY48415.1"/>
    <property type="molecule type" value="mRNA"/>
</dbReference>
<accession>F1LE61</accession>
<keyword evidence="4" id="KW-0648">Protein biosynthesis</keyword>
<evidence type="ECO:0000256" key="2">
    <source>
        <dbReference type="ARBA" id="ARBA00022741"/>
    </source>
</evidence>
<dbReference type="GO" id="GO:0005524">
    <property type="term" value="F:ATP binding"/>
    <property type="evidence" value="ECO:0007669"/>
    <property type="project" value="UniProtKB-KW"/>
</dbReference>
<dbReference type="Gene3D" id="2.170.220.10">
    <property type="match status" value="1"/>
</dbReference>
<dbReference type="SUPFAM" id="SSF52374">
    <property type="entry name" value="Nucleotidylyl transferase"/>
    <property type="match status" value="1"/>
</dbReference>
<dbReference type="Pfam" id="PF09334">
    <property type="entry name" value="tRNA-synt_1g"/>
    <property type="match status" value="1"/>
</dbReference>
<feature type="domain" description="Methionyl/Leucyl tRNA synthetase" evidence="6">
    <location>
        <begin position="3"/>
        <end position="108"/>
    </location>
</feature>
<evidence type="ECO:0000313" key="7">
    <source>
        <dbReference type="EMBL" id="ADY48415.1"/>
    </source>
</evidence>
<evidence type="ECO:0000256" key="5">
    <source>
        <dbReference type="ARBA" id="ARBA00023146"/>
    </source>
</evidence>
<dbReference type="PANTHER" id="PTHR43326">
    <property type="entry name" value="METHIONYL-TRNA SYNTHETASE"/>
    <property type="match status" value="1"/>
</dbReference>
<name>F1LE61_ASCSU</name>
<dbReference type="GO" id="GO:0006431">
    <property type="term" value="P:methionyl-tRNA aminoacylation"/>
    <property type="evidence" value="ECO:0007669"/>
    <property type="project" value="TreeGrafter"/>
</dbReference>
<keyword evidence="1" id="KW-0436">Ligase</keyword>
<keyword evidence="2" id="KW-0547">Nucleotide-binding</keyword>
<reference evidence="7" key="1">
    <citation type="journal article" date="2011" name="Genome Res.">
        <title>Deep small RNA sequencing from the nematode Ascaris reveals conservation, functional diversification, and novel developmental profiles.</title>
        <authorList>
            <person name="Wang J."/>
            <person name="Czech B."/>
            <person name="Crunk A."/>
            <person name="Wallace A."/>
            <person name="Mitreva M."/>
            <person name="Hannon G.J."/>
            <person name="Davis R.E."/>
        </authorList>
    </citation>
    <scope>NUCLEOTIDE SEQUENCE</scope>
</reference>
<dbReference type="GO" id="GO:0004825">
    <property type="term" value="F:methionine-tRNA ligase activity"/>
    <property type="evidence" value="ECO:0007669"/>
    <property type="project" value="InterPro"/>
</dbReference>
<keyword evidence="5 7" id="KW-0030">Aminoacyl-tRNA synthetase</keyword>
<organism evidence="7">
    <name type="scientific">Ascaris suum</name>
    <name type="common">Pig roundworm</name>
    <name type="synonym">Ascaris lumbricoides</name>
    <dbReference type="NCBI Taxonomy" id="6253"/>
    <lineage>
        <taxon>Eukaryota</taxon>
        <taxon>Metazoa</taxon>
        <taxon>Ecdysozoa</taxon>
        <taxon>Nematoda</taxon>
        <taxon>Chromadorea</taxon>
        <taxon>Rhabditida</taxon>
        <taxon>Spirurina</taxon>
        <taxon>Ascaridomorpha</taxon>
        <taxon>Ascaridoidea</taxon>
        <taxon>Ascarididae</taxon>
        <taxon>Ascaris</taxon>
    </lineage>
</organism>
<evidence type="ECO:0000256" key="3">
    <source>
        <dbReference type="ARBA" id="ARBA00022840"/>
    </source>
</evidence>